<sequence>MGQLFSLLSAVAILMNLTAGVGLLSVSGSGHTSEAGFSPRYCICVALTLSEQVYLLSRLLDKMAQDP</sequence>
<organism evidence="1 2">
    <name type="scientific">Candidatus Methylobacter favarea</name>
    <dbReference type="NCBI Taxonomy" id="2707345"/>
    <lineage>
        <taxon>Bacteria</taxon>
        <taxon>Pseudomonadati</taxon>
        <taxon>Pseudomonadota</taxon>
        <taxon>Gammaproteobacteria</taxon>
        <taxon>Methylococcales</taxon>
        <taxon>Methylococcaceae</taxon>
        <taxon>Methylobacter</taxon>
    </lineage>
</organism>
<evidence type="ECO:0000313" key="2">
    <source>
        <dbReference type="Proteomes" id="UP000494216"/>
    </source>
</evidence>
<comment type="caution">
    <text evidence="1">The sequence shown here is derived from an EMBL/GenBank/DDBJ whole genome shotgun (WGS) entry which is preliminary data.</text>
</comment>
<accession>A0A8S0X103</accession>
<name>A0A8S0X103_9GAMM</name>
<keyword evidence="2" id="KW-1185">Reference proteome</keyword>
<gene>
    <name evidence="1" type="ORF">METHB2_300016</name>
</gene>
<dbReference type="Proteomes" id="UP000494216">
    <property type="component" value="Unassembled WGS sequence"/>
</dbReference>
<evidence type="ECO:0000313" key="1">
    <source>
        <dbReference type="EMBL" id="CAA9890938.1"/>
    </source>
</evidence>
<dbReference type="AlphaFoldDB" id="A0A8S0X103"/>
<protein>
    <submittedName>
        <fullName evidence="1">Uncharacterized protein</fullName>
    </submittedName>
</protein>
<proteinExistence type="predicted"/>
<reference evidence="1 2" key="1">
    <citation type="submission" date="2020-02" db="EMBL/GenBank/DDBJ databases">
        <authorList>
            <person name="Hogendoorn C."/>
        </authorList>
    </citation>
    <scope>NUCLEOTIDE SEQUENCE [LARGE SCALE GENOMIC DNA]</scope>
    <source>
        <strain evidence="1">METHB21</strain>
    </source>
</reference>
<dbReference type="EMBL" id="CADCXN010000059">
    <property type="protein sequence ID" value="CAA9890938.1"/>
    <property type="molecule type" value="Genomic_DNA"/>
</dbReference>